<dbReference type="PROSITE" id="PS51257">
    <property type="entry name" value="PROKAR_LIPOPROTEIN"/>
    <property type="match status" value="1"/>
</dbReference>
<name>A0AAE6ZDZ8_9BACT</name>
<feature type="signal peptide" evidence="1">
    <location>
        <begin position="1"/>
        <end position="22"/>
    </location>
</feature>
<dbReference type="Proteomes" id="UP000503144">
    <property type="component" value="Chromosome"/>
</dbReference>
<evidence type="ECO:0000313" key="5">
    <source>
        <dbReference type="Proteomes" id="UP000503144"/>
    </source>
</evidence>
<dbReference type="AlphaFoldDB" id="A0AAE6ZDZ8"/>
<reference evidence="4" key="1">
    <citation type="submission" date="2020-04" db="EMBL/GenBank/DDBJ databases">
        <authorList>
            <person name="Kittiwongwattana C."/>
        </authorList>
    </citation>
    <scope>NUCLEOTIDE SEQUENCE [LARGE SCALE GENOMIC DNA]</scope>
    <source>
        <strain evidence="3 5">1303</strain>
        <strain evidence="4">1310</strain>
    </source>
</reference>
<dbReference type="Proteomes" id="UP000502421">
    <property type="component" value="Chromosome"/>
</dbReference>
<dbReference type="EMBL" id="CP051205">
    <property type="protein sequence ID" value="QJB31192.1"/>
    <property type="molecule type" value="Genomic_DNA"/>
</dbReference>
<dbReference type="EMBL" id="CP051204">
    <property type="protein sequence ID" value="QJB37680.1"/>
    <property type="molecule type" value="Genomic_DNA"/>
</dbReference>
<dbReference type="KEGG" id="coy:HF329_07705"/>
<reference evidence="2" key="2">
    <citation type="submission" date="2020-09" db="EMBL/GenBank/DDBJ databases">
        <authorList>
            <person name="Kittiwongwattana C."/>
        </authorList>
    </citation>
    <scope>NUCLEOTIDE SEQUENCE</scope>
    <source>
        <strain evidence="5">1303</strain>
        <strain evidence="2">1310</strain>
    </source>
</reference>
<evidence type="ECO:0000256" key="1">
    <source>
        <dbReference type="SAM" id="SignalP"/>
    </source>
</evidence>
<evidence type="ECO:0000313" key="3">
    <source>
        <dbReference type="EMBL" id="QJB37680.1"/>
    </source>
</evidence>
<gene>
    <name evidence="3" type="ORF">HF324_07370</name>
    <name evidence="2" type="ORF">HF329_07705</name>
</gene>
<dbReference type="RefSeq" id="WP_168803459.1">
    <property type="nucleotide sequence ID" value="NZ_CP051204.2"/>
</dbReference>
<evidence type="ECO:0000313" key="2">
    <source>
        <dbReference type="EMBL" id="QJB31192.1"/>
    </source>
</evidence>
<feature type="chain" id="PRO_5042247801" evidence="1">
    <location>
        <begin position="23"/>
        <end position="474"/>
    </location>
</feature>
<keyword evidence="1" id="KW-0732">Signal</keyword>
<evidence type="ECO:0000313" key="4">
    <source>
        <dbReference type="Proteomes" id="UP000502421"/>
    </source>
</evidence>
<organism evidence="2 4">
    <name type="scientific">Chitinophaga oryzae</name>
    <dbReference type="NCBI Taxonomy" id="2725414"/>
    <lineage>
        <taxon>Bacteria</taxon>
        <taxon>Pseudomonadati</taxon>
        <taxon>Bacteroidota</taxon>
        <taxon>Chitinophagia</taxon>
        <taxon>Chitinophagales</taxon>
        <taxon>Chitinophagaceae</taxon>
        <taxon>Chitinophaga</taxon>
    </lineage>
</organism>
<proteinExistence type="predicted"/>
<keyword evidence="5" id="KW-1185">Reference proteome</keyword>
<protein>
    <submittedName>
        <fullName evidence="2">Uncharacterized protein</fullName>
    </submittedName>
</protein>
<accession>A0AAE6ZDZ8</accession>
<sequence>MRYLPFWLAPLFLFACASPEAANRQAGTDSSHTNNEAVKLWLEKLPEADTSKHFLNVSEDVDPGPFGDRGYHRFSAAKLPGKRKYVAVLAACEFELNTPVSSSQLLVTYTPDGNEIARQEIGTLRLTVEGTQELRSWPVYINDTTIEVREERPQGKSQIRRMVLAADGAIRPVPPEKSPFDEYASRFPGLQLPLAISSAAIPKLKRVSPLTPWFSYQDIIGYDKLDIYHYGKIILPGKPLLLLYAYGPANDEGAVLDSAVQLVACKPDGTVTDQKDLYGKLFGEGVEHRWRNAVIHEDGSVTLEESIVNDADMALWQLGSTEARHMTYRLDAAGKFLSEVRRITYTVPAYTVNTLKEVFEQNKDRFGTPEGGHHKEMLFGIQDRMPFGILVWVHFYQHGEHQLAELVAMNDAGGILDRYVLYNYPETADYRGVAIPMDASQNKAYPVTNLTGPVTIQLAETTLQLTPEGKFVKP</sequence>